<keyword evidence="1" id="KW-1133">Transmembrane helix</keyword>
<protein>
    <recommendedName>
        <fullName evidence="4">DUF2516 family protein</fullName>
    </recommendedName>
</protein>
<gene>
    <name evidence="2" type="ORF">P3G67_19695</name>
</gene>
<name>A0ABT5ZNL3_9ACTN</name>
<feature type="transmembrane region" description="Helical" evidence="1">
    <location>
        <begin position="19"/>
        <end position="38"/>
    </location>
</feature>
<reference evidence="2 3" key="1">
    <citation type="submission" date="2023-03" db="EMBL/GenBank/DDBJ databases">
        <title>Draft genome sequence of Streptomyces sp. RB6PN23 isolated from peat swamp forest in Thailand.</title>
        <authorList>
            <person name="Klaysubun C."/>
            <person name="Duangmal K."/>
        </authorList>
    </citation>
    <scope>NUCLEOTIDE SEQUENCE [LARGE SCALE GENOMIC DNA]</scope>
    <source>
        <strain evidence="2 3">RB6PN23</strain>
    </source>
</reference>
<dbReference type="EMBL" id="JARJBC010000012">
    <property type="protein sequence ID" value="MDF3291420.1"/>
    <property type="molecule type" value="Genomic_DNA"/>
</dbReference>
<feature type="transmembrane region" description="Helical" evidence="1">
    <location>
        <begin position="81"/>
        <end position="97"/>
    </location>
</feature>
<keyword evidence="1" id="KW-0812">Transmembrane</keyword>
<proteinExistence type="predicted"/>
<comment type="caution">
    <text evidence="2">The sequence shown here is derived from an EMBL/GenBank/DDBJ whole genome shotgun (WGS) entry which is preliminary data.</text>
</comment>
<dbReference type="RefSeq" id="WP_276094614.1">
    <property type="nucleotide sequence ID" value="NZ_JARJBC010000012.1"/>
</dbReference>
<dbReference type="Proteomes" id="UP001216579">
    <property type="component" value="Unassembled WGS sequence"/>
</dbReference>
<evidence type="ECO:0000313" key="3">
    <source>
        <dbReference type="Proteomes" id="UP001216579"/>
    </source>
</evidence>
<evidence type="ECO:0000313" key="2">
    <source>
        <dbReference type="EMBL" id="MDF3291420.1"/>
    </source>
</evidence>
<evidence type="ECO:0000256" key="1">
    <source>
        <dbReference type="SAM" id="Phobius"/>
    </source>
</evidence>
<sequence length="103" mass="11311">MGARPFCAPTYWTSWMEPLIAIGFVAALGVLVGTVLFVRRGGITPLPGAGLTMAQRWRFMWLELAVVSVEVVVWLADGLGWALLLAGVLGWIPTGMRERARRK</sequence>
<organism evidence="2 3">
    <name type="scientific">Streptomyces silvisoli</name>
    <dbReference type="NCBI Taxonomy" id="3034235"/>
    <lineage>
        <taxon>Bacteria</taxon>
        <taxon>Bacillati</taxon>
        <taxon>Actinomycetota</taxon>
        <taxon>Actinomycetes</taxon>
        <taxon>Kitasatosporales</taxon>
        <taxon>Streptomycetaceae</taxon>
        <taxon>Streptomyces</taxon>
    </lineage>
</organism>
<evidence type="ECO:0008006" key="4">
    <source>
        <dbReference type="Google" id="ProtNLM"/>
    </source>
</evidence>
<accession>A0ABT5ZNL3</accession>
<keyword evidence="1" id="KW-0472">Membrane</keyword>
<keyword evidence="3" id="KW-1185">Reference proteome</keyword>